<protein>
    <submittedName>
        <fullName evidence="2">Uncharacterized protein</fullName>
    </submittedName>
</protein>
<reference evidence="4" key="2">
    <citation type="submission" date="2019-06" db="EMBL/GenBank/DDBJ databases">
        <title>Co-occurence of chitin degradation, pigmentation and bioactivity in marine Pseudoalteromonas.</title>
        <authorList>
            <person name="Sonnenschein E.C."/>
            <person name="Bech P.K."/>
        </authorList>
    </citation>
    <scope>NUCLEOTIDE SEQUENCE [LARGE SCALE GENOMIC DNA]</scope>
    <source>
        <strain evidence="4">S2231</strain>
    </source>
</reference>
<reference evidence="2" key="3">
    <citation type="submission" date="2019-09" db="EMBL/GenBank/DDBJ databases">
        <title>Co-occurence of chitin degradation, pigmentation and bioactivity in marine Pseudoalteromonas.</title>
        <authorList>
            <person name="Sonnenschein E.C."/>
            <person name="Bech P.K."/>
        </authorList>
    </citation>
    <scope>NUCLEOTIDE SEQUENCE</scope>
    <source>
        <strain evidence="2">S2231</strain>
        <strain evidence="1 3">S2233</strain>
    </source>
</reference>
<keyword evidence="3" id="KW-1185">Reference proteome</keyword>
<sequence>MSIEGLANKINQYIQSIKSIEILFSYLFLVGNKACQFGSEPQANIMTLDLKQSAKKRARRVVCNLI</sequence>
<dbReference type="EMBL" id="PNCK01000098">
    <property type="protein sequence ID" value="TMP39786.1"/>
    <property type="molecule type" value="Genomic_DNA"/>
</dbReference>
<accession>A0A5S3XXG7</accession>
<evidence type="ECO:0000313" key="1">
    <source>
        <dbReference type="EMBL" id="TMP39786.1"/>
    </source>
</evidence>
<reference evidence="3 4" key="1">
    <citation type="submission" date="2017-12" db="EMBL/GenBank/DDBJ databases">
        <authorList>
            <person name="Paulsen S."/>
            <person name="Gram L.K."/>
        </authorList>
    </citation>
    <scope>NUCLEOTIDE SEQUENCE [LARGE SCALE GENOMIC DNA]</scope>
    <source>
        <strain evidence="2 4">S2231</strain>
        <strain evidence="1 3">S2233</strain>
    </source>
</reference>
<comment type="caution">
    <text evidence="2">The sequence shown here is derived from an EMBL/GenBank/DDBJ whole genome shotgun (WGS) entry which is preliminary data.</text>
</comment>
<dbReference type="Proteomes" id="UP000305730">
    <property type="component" value="Unassembled WGS sequence"/>
</dbReference>
<proteinExistence type="predicted"/>
<evidence type="ECO:0000313" key="3">
    <source>
        <dbReference type="Proteomes" id="UP000305730"/>
    </source>
</evidence>
<evidence type="ECO:0000313" key="2">
    <source>
        <dbReference type="EMBL" id="TMP62632.1"/>
    </source>
</evidence>
<dbReference type="AlphaFoldDB" id="A0A5S3XXG7"/>
<gene>
    <name evidence="2" type="ORF">CWB96_00910</name>
    <name evidence="1" type="ORF">CWB97_20685</name>
</gene>
<dbReference type="Proteomes" id="UP000307706">
    <property type="component" value="Unassembled WGS sequence"/>
</dbReference>
<organism evidence="2 4">
    <name type="scientific">Pseudoalteromonas citrea</name>
    <dbReference type="NCBI Taxonomy" id="43655"/>
    <lineage>
        <taxon>Bacteria</taxon>
        <taxon>Pseudomonadati</taxon>
        <taxon>Pseudomonadota</taxon>
        <taxon>Gammaproteobacteria</taxon>
        <taxon>Alteromonadales</taxon>
        <taxon>Pseudoalteromonadaceae</taxon>
        <taxon>Pseudoalteromonas</taxon>
    </lineage>
</organism>
<name>A0A5S3XXG7_9GAMM</name>
<dbReference type="EMBL" id="PNCL01000006">
    <property type="protein sequence ID" value="TMP62632.1"/>
    <property type="molecule type" value="Genomic_DNA"/>
</dbReference>
<evidence type="ECO:0000313" key="4">
    <source>
        <dbReference type="Proteomes" id="UP000307706"/>
    </source>
</evidence>